<keyword evidence="2" id="KW-1185">Reference proteome</keyword>
<name>A0ABW1AVH3_9RHOO</name>
<comment type="caution">
    <text evidence="1">The sequence shown here is derived from an EMBL/GenBank/DDBJ whole genome shotgun (WGS) entry which is preliminary data.</text>
</comment>
<reference evidence="2" key="1">
    <citation type="journal article" date="2019" name="Int. J. Syst. Evol. Microbiol.">
        <title>The Global Catalogue of Microorganisms (GCM) 10K type strain sequencing project: providing services to taxonomists for standard genome sequencing and annotation.</title>
        <authorList>
            <consortium name="The Broad Institute Genomics Platform"/>
            <consortium name="The Broad Institute Genome Sequencing Center for Infectious Disease"/>
            <person name="Wu L."/>
            <person name="Ma J."/>
        </authorList>
    </citation>
    <scope>NUCLEOTIDE SEQUENCE [LARGE SCALE GENOMIC DNA]</scope>
    <source>
        <strain evidence="2">SHR3</strain>
    </source>
</reference>
<dbReference type="InterPro" id="IPR011856">
    <property type="entry name" value="tRNA_endonuc-like_dom_sf"/>
</dbReference>
<evidence type="ECO:0000313" key="1">
    <source>
        <dbReference type="EMBL" id="MFC5771240.1"/>
    </source>
</evidence>
<evidence type="ECO:0000313" key="2">
    <source>
        <dbReference type="Proteomes" id="UP001595974"/>
    </source>
</evidence>
<dbReference type="CDD" id="cd22362">
    <property type="entry name" value="TnsA_endonuclease-like"/>
    <property type="match status" value="1"/>
</dbReference>
<gene>
    <name evidence="1" type="ORF">ACFPTN_17810</name>
</gene>
<dbReference type="SUPFAM" id="SSF52980">
    <property type="entry name" value="Restriction endonuclease-like"/>
    <property type="match status" value="1"/>
</dbReference>
<dbReference type="Gene3D" id="3.40.1350.10">
    <property type="match status" value="1"/>
</dbReference>
<accession>A0ABW1AVH3</accession>
<dbReference type="RefSeq" id="WP_157748563.1">
    <property type="nucleotide sequence ID" value="NZ_JBHSOG010000093.1"/>
</dbReference>
<proteinExistence type="predicted"/>
<dbReference type="EMBL" id="JBHSOG010000093">
    <property type="protein sequence ID" value="MFC5771240.1"/>
    <property type="molecule type" value="Genomic_DNA"/>
</dbReference>
<organism evidence="1 2">
    <name type="scientific">Thauera sinica</name>
    <dbReference type="NCBI Taxonomy" id="2665146"/>
    <lineage>
        <taxon>Bacteria</taxon>
        <taxon>Pseudomonadati</taxon>
        <taxon>Pseudomonadota</taxon>
        <taxon>Betaproteobacteria</taxon>
        <taxon>Rhodocyclales</taxon>
        <taxon>Zoogloeaceae</taxon>
        <taxon>Thauera</taxon>
    </lineage>
</organism>
<sequence length="287" mass="32613">MDEFYQPILQIKRWNTSPVSVQVVETLPPFRRRCHFFSYSEYHMALLFSWAGALIREQFPAWPWPHFHPEHGRNFEDDALLARSPGMIKICRDAGIGHGTFVGTDIPYIWSIDLCLTLPWIEVPAQRTVLASIKPLDSDRYQHVDPLDRGPEKLEGERRYARQLGVGYIVADRTQYVGQLFANLDLYRRAATLPPNGPLALARDNLLARHAQDLQAQPVADSIRLAADACRISHADATALVHHCLWNQAIDCDLSRDIHPAKPPPQGGRRLRQAVRDVLTRHALGRS</sequence>
<dbReference type="Proteomes" id="UP001595974">
    <property type="component" value="Unassembled WGS sequence"/>
</dbReference>
<dbReference type="InterPro" id="IPR011335">
    <property type="entry name" value="Restrct_endonuc-II-like"/>
</dbReference>
<protein>
    <submittedName>
        <fullName evidence="1">Uncharacterized protein</fullName>
    </submittedName>
</protein>